<evidence type="ECO:0000313" key="2">
    <source>
        <dbReference type="Proteomes" id="UP000003208"/>
    </source>
</evidence>
<dbReference type="Proteomes" id="UP000003208">
    <property type="component" value="Unassembled WGS sequence"/>
</dbReference>
<organism evidence="1 2">
    <name type="scientific">Marinobacter manganoxydans MnI7-9</name>
    <dbReference type="NCBI Taxonomy" id="1094979"/>
    <lineage>
        <taxon>Bacteria</taxon>
        <taxon>Pseudomonadati</taxon>
        <taxon>Pseudomonadota</taxon>
        <taxon>Gammaproteobacteria</taxon>
        <taxon>Pseudomonadales</taxon>
        <taxon>Marinobacteraceae</taxon>
        <taxon>Marinobacter</taxon>
    </lineage>
</organism>
<keyword evidence="2" id="KW-1185">Reference proteome</keyword>
<sequence>NSTGTVTIDVLPSEVETISLGDAPTRLPRSDRDAWSNAWTDASVTITHKADITDSGEVWSNASLSAAGSHVLSGGDIYAGDLGVSGQAIETGQARQEIEGTEALRFELDGVATEATLEISRLDTEGVFRESGRVQALDDQGNVVAEVLFNADDLAGDQPVQISASQGFTQLVLTAGTYDGSTFVYGALADDQGDYAAPANGALSQGSDYLLDSVEFVFGAVATEPEPLQAVAQSAGGEGSTTDVDPLEIDMPLIGIHEPEGPDQFV</sequence>
<gene>
    <name evidence="1" type="ORF">KYE_07667</name>
</gene>
<evidence type="ECO:0000313" key="1">
    <source>
        <dbReference type="EMBL" id="EHJ05185.1"/>
    </source>
</evidence>
<dbReference type="AlphaFoldDB" id="G6YRQ4"/>
<reference evidence="1 2" key="1">
    <citation type="journal article" date="2012" name="J. Bacteriol.">
        <title>Genome sequence of deep-sea manganese-oxidizing bacterium Marinobacter manganoxydans MnI7-9.</title>
        <authorList>
            <person name="Wang H."/>
            <person name="Li H."/>
            <person name="Shao Z."/>
            <person name="Liao S."/>
            <person name="Johnstone L."/>
            <person name="Rensing C."/>
            <person name="Wang G."/>
        </authorList>
    </citation>
    <scope>NUCLEOTIDE SEQUENCE [LARGE SCALE GENOMIC DNA]</scope>
    <source>
        <strain evidence="1 2">MnI7-9</strain>
    </source>
</reference>
<protein>
    <submittedName>
        <fullName evidence="1">Uncharacterized protein</fullName>
    </submittedName>
</protein>
<dbReference type="EMBL" id="AGTR01000027">
    <property type="protein sequence ID" value="EHJ05185.1"/>
    <property type="molecule type" value="Genomic_DNA"/>
</dbReference>
<name>G6YRQ4_9GAMM</name>
<accession>G6YRQ4</accession>
<feature type="non-terminal residue" evidence="1">
    <location>
        <position position="1"/>
    </location>
</feature>
<dbReference type="RefSeq" id="WP_008171970.1">
    <property type="nucleotide sequence ID" value="NZ_AGTR01000027.1"/>
</dbReference>
<dbReference type="PATRIC" id="fig|1094979.3.peg.1484"/>
<proteinExistence type="predicted"/>